<dbReference type="Proteomes" id="UP000190162">
    <property type="component" value="Unassembled WGS sequence"/>
</dbReference>
<keyword evidence="2" id="KW-1185">Reference proteome</keyword>
<dbReference type="RefSeq" id="WP_078754801.1">
    <property type="nucleotide sequence ID" value="NZ_FUXU01000189.1"/>
</dbReference>
<proteinExistence type="predicted"/>
<protein>
    <submittedName>
        <fullName evidence="1">Uncharacterized protein</fullName>
    </submittedName>
</protein>
<reference evidence="2" key="1">
    <citation type="submission" date="2017-02" db="EMBL/GenBank/DDBJ databases">
        <authorList>
            <person name="Varghese N."/>
            <person name="Submissions S."/>
        </authorList>
    </citation>
    <scope>NUCLEOTIDE SEQUENCE [LARGE SCALE GENOMIC DNA]</scope>
    <source>
        <strain evidence="2">DSM 22720</strain>
    </source>
</reference>
<evidence type="ECO:0000313" key="2">
    <source>
        <dbReference type="Proteomes" id="UP000190162"/>
    </source>
</evidence>
<evidence type="ECO:0000313" key="1">
    <source>
        <dbReference type="EMBL" id="SKA74212.1"/>
    </source>
</evidence>
<sequence>MKWSLIMGNIFRMIFGLPKAKGESKTQSYNIRPKMKNLDLVVMDYNSFRKSRKVRAQVSAAKDSVRA</sequence>
<organism evidence="1 2">
    <name type="scientific">Enterovibrio nigricans DSM 22720</name>
    <dbReference type="NCBI Taxonomy" id="1121868"/>
    <lineage>
        <taxon>Bacteria</taxon>
        <taxon>Pseudomonadati</taxon>
        <taxon>Pseudomonadota</taxon>
        <taxon>Gammaproteobacteria</taxon>
        <taxon>Vibrionales</taxon>
        <taxon>Vibrionaceae</taxon>
        <taxon>Enterovibrio</taxon>
    </lineage>
</organism>
<dbReference type="AlphaFoldDB" id="A0A1T4WAA7"/>
<dbReference type="OrthoDB" id="9935316at2"/>
<name>A0A1T4WAA7_9GAMM</name>
<gene>
    <name evidence="1" type="ORF">SAMN02745132_04846</name>
</gene>
<accession>A0A1T4WAA7</accession>
<dbReference type="EMBL" id="FUXU01000189">
    <property type="protein sequence ID" value="SKA74212.1"/>
    <property type="molecule type" value="Genomic_DNA"/>
</dbReference>